<feature type="transmembrane region" description="Helical" evidence="2">
    <location>
        <begin position="121"/>
        <end position="142"/>
    </location>
</feature>
<accession>A0ABS7P877</accession>
<feature type="compositionally biased region" description="Basic and acidic residues" evidence="1">
    <location>
        <begin position="1"/>
        <end position="17"/>
    </location>
</feature>
<keyword evidence="2" id="KW-0472">Membrane</keyword>
<reference evidence="3 4" key="1">
    <citation type="submission" date="2020-06" db="EMBL/GenBank/DDBJ databases">
        <title>Taxonomy, biology and ecology of Rhodococcus bacteria occurring in California pistachio and other woody hosts as revealed by genome sequence analyses.</title>
        <authorList>
            <person name="Gai Y."/>
            <person name="Riely B."/>
        </authorList>
    </citation>
    <scope>NUCLEOTIDE SEQUENCE [LARGE SCALE GENOMIC DNA]</scope>
    <source>
        <strain evidence="3 4">BP-281</strain>
    </source>
</reference>
<comment type="caution">
    <text evidence="3">The sequence shown here is derived from an EMBL/GenBank/DDBJ whole genome shotgun (WGS) entry which is preliminary data.</text>
</comment>
<keyword evidence="2" id="KW-0812">Transmembrane</keyword>
<evidence type="ECO:0000313" key="3">
    <source>
        <dbReference type="EMBL" id="MBY6368638.1"/>
    </source>
</evidence>
<name>A0ABS7P877_9NOCA</name>
<feature type="compositionally biased region" description="Low complexity" evidence="1">
    <location>
        <begin position="150"/>
        <end position="166"/>
    </location>
</feature>
<keyword evidence="2" id="KW-1133">Transmembrane helix</keyword>
<dbReference type="RefSeq" id="WP_222686117.1">
    <property type="nucleotide sequence ID" value="NZ_JABUBT010000049.1"/>
</dbReference>
<feature type="region of interest" description="Disordered" evidence="1">
    <location>
        <begin position="1"/>
        <end position="115"/>
    </location>
</feature>
<evidence type="ECO:0000256" key="2">
    <source>
        <dbReference type="SAM" id="Phobius"/>
    </source>
</evidence>
<feature type="region of interest" description="Disordered" evidence="1">
    <location>
        <begin position="150"/>
        <end position="182"/>
    </location>
</feature>
<dbReference type="Proteomes" id="UP000825228">
    <property type="component" value="Unassembled WGS sequence"/>
</dbReference>
<keyword evidence="4" id="KW-1185">Reference proteome</keyword>
<dbReference type="EMBL" id="JABUBU010000032">
    <property type="protein sequence ID" value="MBY6368638.1"/>
    <property type="molecule type" value="Genomic_DNA"/>
</dbReference>
<evidence type="ECO:0000256" key="1">
    <source>
        <dbReference type="SAM" id="MobiDB-lite"/>
    </source>
</evidence>
<evidence type="ECO:0008006" key="5">
    <source>
        <dbReference type="Google" id="ProtNLM"/>
    </source>
</evidence>
<organism evidence="3 4">
    <name type="scientific">Rhodococcoides corynebacterioides</name>
    <dbReference type="NCBI Taxonomy" id="53972"/>
    <lineage>
        <taxon>Bacteria</taxon>
        <taxon>Bacillati</taxon>
        <taxon>Actinomycetota</taxon>
        <taxon>Actinomycetes</taxon>
        <taxon>Mycobacteriales</taxon>
        <taxon>Nocardiaceae</taxon>
        <taxon>Rhodococcoides</taxon>
    </lineage>
</organism>
<proteinExistence type="predicted"/>
<sequence>MNTADGRDGREGQRDQPTEYLGHTSDPTEAYGAQGTGRAWGESGYRPTEALPAGQYPPDPYAAGQYGAGEYGTGQYPPDPYATGQYPPGQYPPGQYPPEQYGEAPPLDGSGGGGKGPNKGVIVGVVAVLVIALVGLGAWLLIDSRSSSTTAAPAITPRSSAPATTTTPPPSTAPETTPSLPGLDQIPGGVGEALGTQGATVGRIVSNDGTTLVLEAIGGSTVTVTTTPQTRVLALGAGSVADLRTGTSVVVQGSPLENGTITANVIVSGGF</sequence>
<gene>
    <name evidence="3" type="ORF">HQ603_17970</name>
</gene>
<protein>
    <recommendedName>
        <fullName evidence="5">DUF5666 domain-containing protein</fullName>
    </recommendedName>
</protein>
<evidence type="ECO:0000313" key="4">
    <source>
        <dbReference type="Proteomes" id="UP000825228"/>
    </source>
</evidence>